<dbReference type="EMBL" id="MWPV01000009">
    <property type="protein sequence ID" value="OUL55893.1"/>
    <property type="molecule type" value="Genomic_DNA"/>
</dbReference>
<dbReference type="PANTHER" id="PTHR33428:SF14">
    <property type="entry name" value="CARBOXYLESTERASE TYPE B DOMAIN-CONTAINING PROTEIN"/>
    <property type="match status" value="1"/>
</dbReference>
<gene>
    <name evidence="2" type="ORF">B1199_20655</name>
</gene>
<sequence>MNQLSLFGCLSLILSSMSSVAASDNTISVNQPHHTLSQTLHDDARQRDIPITLYFPTGKMCQVSSPCKVAIFGAGYGIPSTDYSFLAQTVNSHNMLMVAITHELPTDPPLSREQPFLTTRMENWQRGADTTLFVRKKLTAQYPEFNFDALTLMGHSNGGDIAALLANQQHSFIETVITYDHRRVPLPRTKNIQILSVRASDYPADDNVLPSKTEQQQFGSCVVTIADARHNDMADHGPKWLTKAMSQLTAGFLNKQSCQTLTRNSLRLEHS</sequence>
<evidence type="ECO:0000256" key="1">
    <source>
        <dbReference type="SAM" id="SignalP"/>
    </source>
</evidence>
<keyword evidence="3" id="KW-1185">Reference proteome</keyword>
<reference evidence="2 3" key="1">
    <citation type="submission" date="2017-02" db="EMBL/GenBank/DDBJ databases">
        <title>Pseudoalteromonas ulvae TC14 Genome.</title>
        <authorList>
            <person name="Molmeret M."/>
        </authorList>
    </citation>
    <scope>NUCLEOTIDE SEQUENCE [LARGE SCALE GENOMIC DNA]</scope>
    <source>
        <strain evidence="2">TC14</strain>
    </source>
</reference>
<accession>A0A244CLN9</accession>
<feature type="signal peptide" evidence="1">
    <location>
        <begin position="1"/>
        <end position="21"/>
    </location>
</feature>
<dbReference type="OrthoDB" id="9814760at2"/>
<organism evidence="2 3">
    <name type="scientific">Pseudoalteromonas ulvae</name>
    <dbReference type="NCBI Taxonomy" id="107327"/>
    <lineage>
        <taxon>Bacteria</taxon>
        <taxon>Pseudomonadati</taxon>
        <taxon>Pseudomonadota</taxon>
        <taxon>Gammaproteobacteria</taxon>
        <taxon>Alteromonadales</taxon>
        <taxon>Pseudoalteromonadaceae</taxon>
        <taxon>Pseudoalteromonas</taxon>
    </lineage>
</organism>
<comment type="caution">
    <text evidence="2">The sequence shown here is derived from an EMBL/GenBank/DDBJ whole genome shotgun (WGS) entry which is preliminary data.</text>
</comment>
<proteinExistence type="predicted"/>
<evidence type="ECO:0000313" key="3">
    <source>
        <dbReference type="Proteomes" id="UP000194841"/>
    </source>
</evidence>
<feature type="chain" id="PRO_5011268466" evidence="1">
    <location>
        <begin position="22"/>
        <end position="271"/>
    </location>
</feature>
<evidence type="ECO:0000313" key="2">
    <source>
        <dbReference type="EMBL" id="OUL55893.1"/>
    </source>
</evidence>
<name>A0A244CLN9_PSEDV</name>
<dbReference type="Proteomes" id="UP000194841">
    <property type="component" value="Unassembled WGS sequence"/>
</dbReference>
<dbReference type="GO" id="GO:0016787">
    <property type="term" value="F:hydrolase activity"/>
    <property type="evidence" value="ECO:0007669"/>
    <property type="project" value="UniProtKB-KW"/>
</dbReference>
<dbReference type="InterPro" id="IPR029058">
    <property type="entry name" value="AB_hydrolase_fold"/>
</dbReference>
<dbReference type="RefSeq" id="WP_086746036.1">
    <property type="nucleotide sequence ID" value="NZ_MWPV01000009.1"/>
</dbReference>
<keyword evidence="1" id="KW-0732">Signal</keyword>
<dbReference type="Gene3D" id="3.40.50.1820">
    <property type="entry name" value="alpha/beta hydrolase"/>
    <property type="match status" value="1"/>
</dbReference>
<protein>
    <submittedName>
        <fullName evidence="2">Alpha/beta hydrolase</fullName>
    </submittedName>
</protein>
<dbReference type="SUPFAM" id="SSF53474">
    <property type="entry name" value="alpha/beta-Hydrolases"/>
    <property type="match status" value="1"/>
</dbReference>
<keyword evidence="2" id="KW-0378">Hydrolase</keyword>
<dbReference type="PANTHER" id="PTHR33428">
    <property type="entry name" value="CHLOROPHYLLASE-2, CHLOROPLASTIC"/>
    <property type="match status" value="1"/>
</dbReference>
<dbReference type="AlphaFoldDB" id="A0A244CLN9"/>